<dbReference type="GeneID" id="54453376"/>
<dbReference type="Proteomes" id="UP000504636">
    <property type="component" value="Unplaced"/>
</dbReference>
<protein>
    <submittedName>
        <fullName evidence="1 3">Uncharacterized protein</fullName>
    </submittedName>
</protein>
<dbReference type="AlphaFoldDB" id="A0A6A6Y9C2"/>
<name>A0A6A6Y9C2_9PEZI</name>
<gene>
    <name evidence="1 3" type="ORF">BDZ99DRAFT_117080</name>
</gene>
<reference evidence="1 3" key="1">
    <citation type="journal article" date="2020" name="Stud. Mycol.">
        <title>101 Dothideomycetes genomes: a test case for predicting lifestyles and emergence of pathogens.</title>
        <authorList>
            <person name="Haridas S."/>
            <person name="Albert R."/>
            <person name="Binder M."/>
            <person name="Bloem J."/>
            <person name="Labutti K."/>
            <person name="Salamov A."/>
            <person name="Andreopoulos B."/>
            <person name="Baker S."/>
            <person name="Barry K."/>
            <person name="Bills G."/>
            <person name="Bluhm B."/>
            <person name="Cannon C."/>
            <person name="Castanera R."/>
            <person name="Culley D."/>
            <person name="Daum C."/>
            <person name="Ezra D."/>
            <person name="Gonzalez J."/>
            <person name="Henrissat B."/>
            <person name="Kuo A."/>
            <person name="Liang C."/>
            <person name="Lipzen A."/>
            <person name="Lutzoni F."/>
            <person name="Magnuson J."/>
            <person name="Mondo S."/>
            <person name="Nolan M."/>
            <person name="Ohm R."/>
            <person name="Pangilinan J."/>
            <person name="Park H.-J."/>
            <person name="Ramirez L."/>
            <person name="Alfaro M."/>
            <person name="Sun H."/>
            <person name="Tritt A."/>
            <person name="Yoshinaga Y."/>
            <person name="Zwiers L.-H."/>
            <person name="Turgeon B."/>
            <person name="Goodwin S."/>
            <person name="Spatafora J."/>
            <person name="Crous P."/>
            <person name="Grigoriev I."/>
        </authorList>
    </citation>
    <scope>NUCLEOTIDE SEQUENCE</scope>
    <source>
        <strain evidence="1 3">CBS 304.34</strain>
    </source>
</reference>
<dbReference type="SUPFAM" id="SSF52047">
    <property type="entry name" value="RNI-like"/>
    <property type="match status" value="1"/>
</dbReference>
<dbReference type="RefSeq" id="XP_033572254.1">
    <property type="nucleotide sequence ID" value="XM_033712483.1"/>
</dbReference>
<accession>A0A6A6Y9C2</accession>
<dbReference type="EMBL" id="MU003710">
    <property type="protein sequence ID" value="KAF2805290.1"/>
    <property type="molecule type" value="Genomic_DNA"/>
</dbReference>
<sequence>MSGIHDLPLDLASNVVASCVQYEFTPFERIPKLSEQSKKSIFAFRALSRPFCSESRESFAKIIEEKEFFFTRDSLEELANVSKDPELQPWIRVLSLNGARFKQWSDETKLAKRQNWMCSDARFEHIRETTSPLRKELIKCQEDQQLFWDSGDLEKTLTEIFTRLPKLREIRLSPSAVHRHIPGWNGKEHAQALKLFERYWGRHWVEEEQLYETAQTLDNAPLLNIFFTAVVRAGVQLETLVIPFKEPQSVEDTPDLTYVRNGITDHELANVSDDLARDALQHVKKLQLTVLRENPQPLQPGIPSQLDRVVAAATRLEVLEIFFAGYNRFFGEIFDELVSLASIDLPHLQDLRLASSGDKSFAPEALISLLRQHKGIRKLGLAGSLGTWIELFQFLETELQLEELRLIAGPTWPMSLGESQEFHAAAERVRLVSDPQPGDADYRNGTARHYTFAVFEGLDQ</sequence>
<evidence type="ECO:0000313" key="2">
    <source>
        <dbReference type="Proteomes" id="UP000504636"/>
    </source>
</evidence>
<evidence type="ECO:0000313" key="1">
    <source>
        <dbReference type="EMBL" id="KAF2805290.1"/>
    </source>
</evidence>
<organism evidence="1">
    <name type="scientific">Mytilinidion resinicola</name>
    <dbReference type="NCBI Taxonomy" id="574789"/>
    <lineage>
        <taxon>Eukaryota</taxon>
        <taxon>Fungi</taxon>
        <taxon>Dikarya</taxon>
        <taxon>Ascomycota</taxon>
        <taxon>Pezizomycotina</taxon>
        <taxon>Dothideomycetes</taxon>
        <taxon>Pleosporomycetidae</taxon>
        <taxon>Mytilinidiales</taxon>
        <taxon>Mytilinidiaceae</taxon>
        <taxon>Mytilinidion</taxon>
    </lineage>
</organism>
<proteinExistence type="predicted"/>
<reference evidence="3" key="3">
    <citation type="submission" date="2025-04" db="UniProtKB">
        <authorList>
            <consortium name="RefSeq"/>
        </authorList>
    </citation>
    <scope>IDENTIFICATION</scope>
    <source>
        <strain evidence="3">CBS 304.34</strain>
    </source>
</reference>
<reference evidence="3" key="2">
    <citation type="submission" date="2020-04" db="EMBL/GenBank/DDBJ databases">
        <authorList>
            <consortium name="NCBI Genome Project"/>
        </authorList>
    </citation>
    <scope>NUCLEOTIDE SEQUENCE</scope>
    <source>
        <strain evidence="3">CBS 304.34</strain>
    </source>
</reference>
<evidence type="ECO:0000313" key="3">
    <source>
        <dbReference type="RefSeq" id="XP_033572254.1"/>
    </source>
</evidence>
<keyword evidence="2" id="KW-1185">Reference proteome</keyword>